<dbReference type="Pfam" id="PF09479">
    <property type="entry name" value="Flg_new"/>
    <property type="match status" value="4"/>
</dbReference>
<sequence>MTSGGGDGIRFARHRLRAAAAALAIALISPAVVALPAFAAAPVGGPSTPGIWNYHTVIFRSLDAEVSRVDVADGGLVPRQPAPPAADGIFDGWVTQSGGVEVPFEFETTVITADLVVDARFADVWTVQFLAGPSGNDARRVIDADEVKNGQPLGEIAPDVVHVPDGQVFTGQWYRQGDGTQAPYDFSAPVTSDLRLIPKFASGFAVSFITDGTAVNPVFVIEPDTEFTAADLAAVPEPTRTGYEFDRWWADEARSVPLTFPITATTTLYAGWTGQDVEYHISYWLEKANVVPDVYPAPVFSPAGSPAPDWSAADGALSPAQLADPATYTFLDDIASTAIAGSTVGGPTTKGDIPLGIQELVRAQLDPALVQPDPLAFADLAVSQQDVSVRGDGSTVVNVYLTRSLWRADFVLIAPGSSLNVPAACNAAGTYDVTMDVSGTDYFRSTVPGGGQLLGTFSVREKIGFNMQTAGVAPVPLSQSDGSGMITAYDAGTQNQSCVLRGWGPQQITPETFTANYTGASADAGSVDLGSRTTTMTGKMAASSTQVLTQRYDFVESLDQSQNAPDVVLGPDGTPNDPVRVATLYNNDKTTVRQAIDPGHQIFGTYRTPWYWASVGDRQVAGVIDGYSSFVGYGTGVNTHGNYFQLDAASGHLYQLNNSRNTNDAYRYQFYSRNTYALTFVTGGGTAIPPVSAIPYESPLEATAPADPTRGRDIFLGWFTDSAFNVPFTFEGATMPASNLALYAKWLTDPHTVEFFDHPSSPAPLADLTQTVEDQATVAAPDPLPPQPDGQTFVGWYERTDTGYFVPYDFDTPVGSDLMLYARWQQPIGAPFTITYDGAGNTGGTVPVDPDRYDTGSSAIVADGSSLTRGDEVFVGWSKPSMAVARIITSPVPRDGLYQVKRTIRFSGADLTLVAMYADPDPRFTITFHENAGERGESEWDGPPGASVTYPGASDLGFAGTGTTFLGWSTSPTAVEADPAFDRLTVSGLSDDLVLYAVWASGPPSPSPTPSSPSTGSLPATGGEAPWGAALLGLLLLIAGVGAVIVRRRNRSDAE</sequence>
<evidence type="ECO:0000256" key="4">
    <source>
        <dbReference type="ARBA" id="ARBA00022729"/>
    </source>
</evidence>
<accession>A0A0F0KFS2</accession>
<evidence type="ECO:0000313" key="9">
    <source>
        <dbReference type="EMBL" id="KJL19698.1"/>
    </source>
</evidence>
<dbReference type="RefSeq" id="WP_045264854.1">
    <property type="nucleotide sequence ID" value="NZ_JYIV01000029.1"/>
</dbReference>
<feature type="region of interest" description="Disordered" evidence="6">
    <location>
        <begin position="1002"/>
        <end position="1021"/>
    </location>
</feature>
<evidence type="ECO:0000313" key="10">
    <source>
        <dbReference type="Proteomes" id="UP000033725"/>
    </source>
</evidence>
<dbReference type="InterPro" id="IPR019931">
    <property type="entry name" value="LPXTG_anchor"/>
</dbReference>
<evidence type="ECO:0000256" key="3">
    <source>
        <dbReference type="ARBA" id="ARBA00022525"/>
    </source>
</evidence>
<comment type="subcellular location">
    <subcellularLocation>
        <location evidence="1">Cell envelope</location>
    </subcellularLocation>
</comment>
<keyword evidence="7" id="KW-0812">Transmembrane</keyword>
<evidence type="ECO:0000256" key="7">
    <source>
        <dbReference type="SAM" id="Phobius"/>
    </source>
</evidence>
<dbReference type="NCBIfam" id="TIGR01167">
    <property type="entry name" value="LPXTG_anchor"/>
    <property type="match status" value="1"/>
</dbReference>
<dbReference type="GO" id="GO:0030313">
    <property type="term" value="C:cell envelope"/>
    <property type="evidence" value="ECO:0007669"/>
    <property type="project" value="UniProtKB-SubCell"/>
</dbReference>
<protein>
    <submittedName>
        <fullName evidence="9">Internalin-A</fullName>
    </submittedName>
</protein>
<feature type="transmembrane region" description="Helical" evidence="7">
    <location>
        <begin position="1027"/>
        <end position="1046"/>
    </location>
</feature>
<keyword evidence="3" id="KW-0964">Secreted</keyword>
<dbReference type="OrthoDB" id="3187809at2"/>
<dbReference type="Proteomes" id="UP000033725">
    <property type="component" value="Unassembled WGS sequence"/>
</dbReference>
<name>A0A0F0KFS2_9MICO</name>
<evidence type="ECO:0000256" key="5">
    <source>
        <dbReference type="ARBA" id="ARBA00023088"/>
    </source>
</evidence>
<keyword evidence="7" id="KW-1133">Transmembrane helix</keyword>
<proteinExistence type="predicted"/>
<evidence type="ECO:0000259" key="8">
    <source>
        <dbReference type="PROSITE" id="PS50847"/>
    </source>
</evidence>
<dbReference type="NCBIfam" id="TIGR02543">
    <property type="entry name" value="List_Bact_rpt"/>
    <property type="match status" value="1"/>
</dbReference>
<keyword evidence="5" id="KW-0572">Peptidoglycan-anchor</keyword>
<dbReference type="InterPro" id="IPR013378">
    <property type="entry name" value="InlB-like_B-rpt"/>
</dbReference>
<dbReference type="Gene3D" id="2.60.40.4270">
    <property type="entry name" value="Listeria-Bacteroides repeat domain"/>
    <property type="match status" value="3"/>
</dbReference>
<evidence type="ECO:0000256" key="6">
    <source>
        <dbReference type="SAM" id="MobiDB-lite"/>
    </source>
</evidence>
<dbReference type="AlphaFoldDB" id="A0A0F0KFS2"/>
<gene>
    <name evidence="9" type="primary">inlA</name>
    <name evidence="9" type="ORF">RN51_03042</name>
</gene>
<comment type="caution">
    <text evidence="9">The sequence shown here is derived from an EMBL/GenBank/DDBJ whole genome shotgun (WGS) entry which is preliminary data.</text>
</comment>
<reference evidence="9 10" key="1">
    <citation type="submission" date="2015-02" db="EMBL/GenBank/DDBJ databases">
        <title>Draft genome sequences of ten Microbacterium spp. with emphasis on heavy metal contaminated environments.</title>
        <authorList>
            <person name="Corretto E."/>
        </authorList>
    </citation>
    <scope>NUCLEOTIDE SEQUENCE [LARGE SCALE GENOMIC DNA]</scope>
    <source>
        <strain evidence="9 10">BEL163</strain>
    </source>
</reference>
<dbReference type="PROSITE" id="PS50847">
    <property type="entry name" value="GRAM_POS_ANCHORING"/>
    <property type="match status" value="1"/>
</dbReference>
<feature type="compositionally biased region" description="Low complexity" evidence="6">
    <location>
        <begin position="1012"/>
        <end position="1021"/>
    </location>
</feature>
<keyword evidence="4" id="KW-0732">Signal</keyword>
<organism evidence="9 10">
    <name type="scientific">Microbacterium oxydans</name>
    <dbReference type="NCBI Taxonomy" id="82380"/>
    <lineage>
        <taxon>Bacteria</taxon>
        <taxon>Bacillati</taxon>
        <taxon>Actinomycetota</taxon>
        <taxon>Actinomycetes</taxon>
        <taxon>Micrococcales</taxon>
        <taxon>Microbacteriaceae</taxon>
        <taxon>Microbacterium</taxon>
    </lineage>
</organism>
<dbReference type="InterPro" id="IPR042229">
    <property type="entry name" value="Listeria/Bacterioides_rpt_sf"/>
</dbReference>
<keyword evidence="7" id="KW-0472">Membrane</keyword>
<dbReference type="PATRIC" id="fig|82380.10.peg.3049"/>
<evidence type="ECO:0000256" key="2">
    <source>
        <dbReference type="ARBA" id="ARBA00022512"/>
    </source>
</evidence>
<dbReference type="EMBL" id="JYIV01000029">
    <property type="protein sequence ID" value="KJL19698.1"/>
    <property type="molecule type" value="Genomic_DNA"/>
</dbReference>
<feature type="domain" description="Gram-positive cocci surface proteins LPxTG" evidence="8">
    <location>
        <begin position="1018"/>
        <end position="1055"/>
    </location>
</feature>
<evidence type="ECO:0000256" key="1">
    <source>
        <dbReference type="ARBA" id="ARBA00004196"/>
    </source>
</evidence>
<keyword evidence="2" id="KW-0134">Cell wall</keyword>